<keyword evidence="1" id="KW-0812">Transmembrane</keyword>
<feature type="transmembrane region" description="Helical" evidence="1">
    <location>
        <begin position="48"/>
        <end position="68"/>
    </location>
</feature>
<keyword evidence="3" id="KW-1185">Reference proteome</keyword>
<dbReference type="OrthoDB" id="9788724at2"/>
<organism evidence="2 3">
    <name type="scientific">Sinomicrobium pectinilyticum</name>
    <dbReference type="NCBI Taxonomy" id="1084421"/>
    <lineage>
        <taxon>Bacteria</taxon>
        <taxon>Pseudomonadati</taxon>
        <taxon>Bacteroidota</taxon>
        <taxon>Flavobacteriia</taxon>
        <taxon>Flavobacteriales</taxon>
        <taxon>Flavobacteriaceae</taxon>
        <taxon>Sinomicrobium</taxon>
    </lineage>
</organism>
<protein>
    <recommendedName>
        <fullName evidence="4">DUF5009 domain-containing protein</fullName>
    </recommendedName>
</protein>
<gene>
    <name evidence="2" type="ORF">ED312_09120</name>
</gene>
<feature type="transmembrane region" description="Helical" evidence="1">
    <location>
        <begin position="112"/>
        <end position="130"/>
    </location>
</feature>
<feature type="transmembrane region" description="Helical" evidence="1">
    <location>
        <begin position="295"/>
        <end position="315"/>
    </location>
</feature>
<comment type="caution">
    <text evidence="2">The sequence shown here is derived from an EMBL/GenBank/DDBJ whole genome shotgun (WGS) entry which is preliminary data.</text>
</comment>
<feature type="transmembrane region" description="Helical" evidence="1">
    <location>
        <begin position="80"/>
        <end position="100"/>
    </location>
</feature>
<feature type="transmembrane region" description="Helical" evidence="1">
    <location>
        <begin position="335"/>
        <end position="357"/>
    </location>
</feature>
<reference evidence="2 3" key="1">
    <citation type="submission" date="2018-10" db="EMBL/GenBank/DDBJ databases">
        <title>Sinomicrobium pectinilyticum sp. nov., a pectinase-producing bacterium isolated from alkaline and saline soil, and emended description of the genus Sinomicrobium.</title>
        <authorList>
            <person name="Cheng B."/>
            <person name="Li C."/>
            <person name="Lai Q."/>
            <person name="Du M."/>
            <person name="Shao Z."/>
            <person name="Xu P."/>
            <person name="Yang C."/>
        </authorList>
    </citation>
    <scope>NUCLEOTIDE SEQUENCE [LARGE SCALE GENOMIC DNA]</scope>
    <source>
        <strain evidence="2 3">5DNS001</strain>
    </source>
</reference>
<feature type="transmembrane region" description="Helical" evidence="1">
    <location>
        <begin position="256"/>
        <end position="275"/>
    </location>
</feature>
<proteinExistence type="predicted"/>
<keyword evidence="1" id="KW-1133">Transmembrane helix</keyword>
<feature type="transmembrane region" description="Helical" evidence="1">
    <location>
        <begin position="10"/>
        <end position="28"/>
    </location>
</feature>
<dbReference type="PANTHER" id="PTHR31061">
    <property type="entry name" value="LD22376P"/>
    <property type="match status" value="1"/>
</dbReference>
<feature type="transmembrane region" description="Helical" evidence="1">
    <location>
        <begin position="226"/>
        <end position="244"/>
    </location>
</feature>
<keyword evidence="1" id="KW-0472">Membrane</keyword>
<dbReference type="RefSeq" id="WP_123215698.1">
    <property type="nucleotide sequence ID" value="NZ_RJTM01000064.1"/>
</dbReference>
<dbReference type="EMBL" id="RJTM01000064">
    <property type="protein sequence ID" value="RNL88069.1"/>
    <property type="molecule type" value="Genomic_DNA"/>
</dbReference>
<dbReference type="Proteomes" id="UP000267469">
    <property type="component" value="Unassembled WGS sequence"/>
</dbReference>
<evidence type="ECO:0008006" key="4">
    <source>
        <dbReference type="Google" id="ProtNLM"/>
    </source>
</evidence>
<evidence type="ECO:0000313" key="3">
    <source>
        <dbReference type="Proteomes" id="UP000267469"/>
    </source>
</evidence>
<name>A0A3N0EK95_SINP1</name>
<evidence type="ECO:0000313" key="2">
    <source>
        <dbReference type="EMBL" id="RNL88069.1"/>
    </source>
</evidence>
<accession>A0A3N0EK95</accession>
<sequence>MKTRILSVDVLRGLTIFFMIVVNTPGSWDYVYAPLRHASWDGCTPTDLVFPSFLFVVGLSMSISMKKLDPSLKKPVLLKLLKRAALIFLIGVLLNWFPFYRTNIADLRIFGVLQRIALAFLVAGICITLLQRTGYLIFSIAALLLGHWAILYFMGGDAPYSLEGNFGNVLDTALLGERHLYKGYGIPFDPEGLLGTLSSAGQVILGYVIGKSMLKSGSPGQSQVKKLVILALCFILAGQLWDFIYPINKPLWTGPYVLYTTGIITAVWALFIWIIDIKKVSEWTLVFRVFGQNPLVSYMLSVLVVKIFIYVIQIGDTSLMGWSYQHIFRPVFDNYLGSLMFALAFTFFIWLFAYGLYRKGKIIKI</sequence>
<dbReference type="AlphaFoldDB" id="A0A3N0EK95"/>
<dbReference type="PANTHER" id="PTHR31061:SF24">
    <property type="entry name" value="LD22376P"/>
    <property type="match status" value="1"/>
</dbReference>
<evidence type="ECO:0000256" key="1">
    <source>
        <dbReference type="SAM" id="Phobius"/>
    </source>
</evidence>
<feature type="transmembrane region" description="Helical" evidence="1">
    <location>
        <begin position="135"/>
        <end position="154"/>
    </location>
</feature>
<feature type="transmembrane region" description="Helical" evidence="1">
    <location>
        <begin position="193"/>
        <end position="214"/>
    </location>
</feature>